<evidence type="ECO:0000256" key="1">
    <source>
        <dbReference type="SAM" id="SignalP"/>
    </source>
</evidence>
<feature type="chain" id="PRO_5042123594" description="Peroxiredoxin-like 2A" evidence="1">
    <location>
        <begin position="18"/>
        <end position="221"/>
    </location>
</feature>
<feature type="signal peptide" evidence="1">
    <location>
        <begin position="1"/>
        <end position="17"/>
    </location>
</feature>
<name>A0AAD9D7W0_9STRA</name>
<gene>
    <name evidence="2" type="ORF">QTG54_013291</name>
</gene>
<protein>
    <recommendedName>
        <fullName evidence="4">Peroxiredoxin-like 2A</fullName>
    </recommendedName>
</protein>
<dbReference type="InterPro" id="IPR032801">
    <property type="entry name" value="PXL2A/B/C"/>
</dbReference>
<keyword evidence="1" id="KW-0732">Signal</keyword>
<dbReference type="Pfam" id="PF13911">
    <property type="entry name" value="AhpC-TSA_2"/>
    <property type="match status" value="1"/>
</dbReference>
<accession>A0AAD9D7W0</accession>
<organism evidence="2 3">
    <name type="scientific">Skeletonema marinoi</name>
    <dbReference type="NCBI Taxonomy" id="267567"/>
    <lineage>
        <taxon>Eukaryota</taxon>
        <taxon>Sar</taxon>
        <taxon>Stramenopiles</taxon>
        <taxon>Ochrophyta</taxon>
        <taxon>Bacillariophyta</taxon>
        <taxon>Coscinodiscophyceae</taxon>
        <taxon>Thalassiosirophycidae</taxon>
        <taxon>Thalassiosirales</taxon>
        <taxon>Skeletonemataceae</taxon>
        <taxon>Skeletonema</taxon>
        <taxon>Skeletonema marinoi-dohrnii complex</taxon>
    </lineage>
</organism>
<dbReference type="AlphaFoldDB" id="A0AAD9D7W0"/>
<sequence length="221" mass="24140">MRLVSLIATISVAVATAYVPPNMELPSSWTDVTQTQLTPLEFRSEAASALEGKDDVSEAACIDAASVIRQHSGSLGCIAFAVRRPGEDKPLDGFGLFGVVKEVGVDDPGLYDFYNDYFTYPLYKDESQTFYTALGTRKLAISTWNPIKMFRGMRNMSKRLSKKNISGNYKGEGIVQGGIIIFDAAGKARFAYREETGSEVPVEDIVAVVNELKKEGKSQSS</sequence>
<reference evidence="2" key="1">
    <citation type="submission" date="2023-06" db="EMBL/GenBank/DDBJ databases">
        <title>Survivors Of The Sea: Transcriptome response of Skeletonema marinoi to long-term dormancy.</title>
        <authorList>
            <person name="Pinder M.I.M."/>
            <person name="Kourtchenko O."/>
            <person name="Robertson E.K."/>
            <person name="Larsson T."/>
            <person name="Maumus F."/>
            <person name="Osuna-Cruz C.M."/>
            <person name="Vancaester E."/>
            <person name="Stenow R."/>
            <person name="Vandepoele K."/>
            <person name="Ploug H."/>
            <person name="Bruchert V."/>
            <person name="Godhe A."/>
            <person name="Topel M."/>
        </authorList>
    </citation>
    <scope>NUCLEOTIDE SEQUENCE</scope>
    <source>
        <strain evidence="2">R05AC</strain>
    </source>
</reference>
<evidence type="ECO:0008006" key="4">
    <source>
        <dbReference type="Google" id="ProtNLM"/>
    </source>
</evidence>
<comment type="caution">
    <text evidence="2">The sequence shown here is derived from an EMBL/GenBank/DDBJ whole genome shotgun (WGS) entry which is preliminary data.</text>
</comment>
<keyword evidence="3" id="KW-1185">Reference proteome</keyword>
<dbReference type="Proteomes" id="UP001224775">
    <property type="component" value="Unassembled WGS sequence"/>
</dbReference>
<evidence type="ECO:0000313" key="2">
    <source>
        <dbReference type="EMBL" id="KAK1736155.1"/>
    </source>
</evidence>
<proteinExistence type="predicted"/>
<evidence type="ECO:0000313" key="3">
    <source>
        <dbReference type="Proteomes" id="UP001224775"/>
    </source>
</evidence>
<dbReference type="EMBL" id="JATAAI010000030">
    <property type="protein sequence ID" value="KAK1736155.1"/>
    <property type="molecule type" value="Genomic_DNA"/>
</dbReference>